<evidence type="ECO:0000313" key="2">
    <source>
        <dbReference type="EMBL" id="CTQ34011.1"/>
    </source>
</evidence>
<dbReference type="AlphaFoldDB" id="A0A0M6XUU9"/>
<dbReference type="EMBL" id="CXPG01000021">
    <property type="protein sequence ID" value="CTQ34011.1"/>
    <property type="molecule type" value="Genomic_DNA"/>
</dbReference>
<sequence length="93" mass="9731">MTLTQEGRLIVANDGLVLPRETFDRLTARFERAGARTDGSGLGLAIVAAIAERIGSHLVLDSPRPGASSGFQASIWLPTEVPLTSEKGAVSDA</sequence>
<organism evidence="2 3">
    <name type="scientific">Jannaschia rubra</name>
    <dbReference type="NCBI Taxonomy" id="282197"/>
    <lineage>
        <taxon>Bacteria</taxon>
        <taxon>Pseudomonadati</taxon>
        <taxon>Pseudomonadota</taxon>
        <taxon>Alphaproteobacteria</taxon>
        <taxon>Rhodobacterales</taxon>
        <taxon>Roseobacteraceae</taxon>
        <taxon>Jannaschia</taxon>
    </lineage>
</organism>
<feature type="domain" description="Histidine kinase/HSP90-like ATPase" evidence="1">
    <location>
        <begin position="6"/>
        <end position="79"/>
    </location>
</feature>
<dbReference type="Pfam" id="PF02518">
    <property type="entry name" value="HATPase_c"/>
    <property type="match status" value="1"/>
</dbReference>
<dbReference type="Gene3D" id="3.30.565.10">
    <property type="entry name" value="Histidine kinase-like ATPase, C-terminal domain"/>
    <property type="match status" value="1"/>
</dbReference>
<dbReference type="InterPro" id="IPR003594">
    <property type="entry name" value="HATPase_dom"/>
</dbReference>
<keyword evidence="3" id="KW-1185">Reference proteome</keyword>
<dbReference type="Proteomes" id="UP000048908">
    <property type="component" value="Unassembled WGS sequence"/>
</dbReference>
<dbReference type="STRING" id="282197.SAMN04488517_103337"/>
<gene>
    <name evidence="2" type="ORF">JAN5088_02801</name>
</gene>
<dbReference type="SUPFAM" id="SSF55874">
    <property type="entry name" value="ATPase domain of HSP90 chaperone/DNA topoisomerase II/histidine kinase"/>
    <property type="match status" value="1"/>
</dbReference>
<proteinExistence type="predicted"/>
<dbReference type="InterPro" id="IPR036890">
    <property type="entry name" value="HATPase_C_sf"/>
</dbReference>
<evidence type="ECO:0000259" key="1">
    <source>
        <dbReference type="Pfam" id="PF02518"/>
    </source>
</evidence>
<protein>
    <submittedName>
        <fullName evidence="2">Sensor protein BasS/PmrB</fullName>
    </submittedName>
</protein>
<reference evidence="2 3" key="1">
    <citation type="submission" date="2015-07" db="EMBL/GenBank/DDBJ databases">
        <authorList>
            <person name="Noorani M."/>
        </authorList>
    </citation>
    <scope>NUCLEOTIDE SEQUENCE [LARGE SCALE GENOMIC DNA]</scope>
    <source>
        <strain evidence="2 3">CECT 5088</strain>
    </source>
</reference>
<name>A0A0M6XUU9_9RHOB</name>
<accession>A0A0M6XUU9</accession>
<evidence type="ECO:0000313" key="3">
    <source>
        <dbReference type="Proteomes" id="UP000048908"/>
    </source>
</evidence>